<evidence type="ECO:0000313" key="1">
    <source>
        <dbReference type="EMBL" id="NGP87155.1"/>
    </source>
</evidence>
<dbReference type="Gene3D" id="3.40.50.720">
    <property type="entry name" value="NAD(P)-binding Rossmann-like Domain"/>
    <property type="match status" value="1"/>
</dbReference>
<reference evidence="1 2" key="1">
    <citation type="submission" date="2020-02" db="EMBL/GenBank/DDBJ databases">
        <title>Aliifodinibius halophilus 2W32, complete genome.</title>
        <authorList>
            <person name="Li Y."/>
            <person name="Wu S."/>
        </authorList>
    </citation>
    <scope>NUCLEOTIDE SEQUENCE [LARGE SCALE GENOMIC DNA]</scope>
    <source>
        <strain evidence="1 2">2W32</strain>
    </source>
</reference>
<dbReference type="InterPro" id="IPR036291">
    <property type="entry name" value="NAD(P)-bd_dom_sf"/>
</dbReference>
<name>A0A6M1T1T1_9BACT</name>
<gene>
    <name evidence="1" type="ORF">G3569_02210</name>
</gene>
<protein>
    <submittedName>
        <fullName evidence="1">Uncharacterized protein</fullName>
    </submittedName>
</protein>
<proteinExistence type="predicted"/>
<evidence type="ECO:0000313" key="2">
    <source>
        <dbReference type="Proteomes" id="UP000479132"/>
    </source>
</evidence>
<comment type="caution">
    <text evidence="1">The sequence shown here is derived from an EMBL/GenBank/DDBJ whole genome shotgun (WGS) entry which is preliminary data.</text>
</comment>
<accession>A0A6M1T1T1</accession>
<dbReference type="SUPFAM" id="SSF51735">
    <property type="entry name" value="NAD(P)-binding Rossmann-fold domains"/>
    <property type="match status" value="1"/>
</dbReference>
<dbReference type="RefSeq" id="WP_165266006.1">
    <property type="nucleotide sequence ID" value="NZ_JAALLS010000002.1"/>
</dbReference>
<keyword evidence="2" id="KW-1185">Reference proteome</keyword>
<dbReference type="EMBL" id="JAALLS010000002">
    <property type="protein sequence ID" value="NGP87155.1"/>
    <property type="molecule type" value="Genomic_DNA"/>
</dbReference>
<sequence>MIGTGNVGVAAAYTLLNQRIASEITLVDLDEEKAQ</sequence>
<dbReference type="AlphaFoldDB" id="A0A6M1T1T1"/>
<dbReference type="Proteomes" id="UP000479132">
    <property type="component" value="Unassembled WGS sequence"/>
</dbReference>
<organism evidence="1 2">
    <name type="scientific">Fodinibius halophilus</name>
    <dbReference type="NCBI Taxonomy" id="1736908"/>
    <lineage>
        <taxon>Bacteria</taxon>
        <taxon>Pseudomonadati</taxon>
        <taxon>Balneolota</taxon>
        <taxon>Balneolia</taxon>
        <taxon>Balneolales</taxon>
        <taxon>Balneolaceae</taxon>
        <taxon>Fodinibius</taxon>
    </lineage>
</organism>